<evidence type="ECO:0000256" key="9">
    <source>
        <dbReference type="SAM" id="Phobius"/>
    </source>
</evidence>
<evidence type="ECO:0000313" key="12">
    <source>
        <dbReference type="EMBL" id="CAF1441474.1"/>
    </source>
</evidence>
<evidence type="ECO:0000313" key="11">
    <source>
        <dbReference type="EMBL" id="CAF0952955.1"/>
    </source>
</evidence>
<evidence type="ECO:0000256" key="6">
    <source>
        <dbReference type="ARBA" id="ARBA00023136"/>
    </source>
</evidence>
<sequence length="320" mass="38022">MNTTSSILMKNLSRINNESWFIPIDIITNLCIFCSLILAIIFFVTIFFSKICRTVPMMLVTNSCFSGILFGIVIYYMNVFKLLNDYNQRDYQDILCSFRGYAGYASCSILNNSFLLQSIYRFVRIIYPSRLIFQSYKFQFFLILFTWIFGIFYPIKFLFTNEIVYNIENQICQLPLHLSFSIIYMANFAYILPVSLTFIIYLKLVLYVKKMSKRVSLINRVNRAKQELKMLRRTVILVAMLIIYCFPYAMFIFFSFFLVIPKYHFRISYVFIDVSYLFMMIALFQFTDPIKTSITKILFKQPNHILPTTNLKDQNQMNIL</sequence>
<feature type="transmembrane region" description="Helical" evidence="9">
    <location>
        <begin position="20"/>
        <end position="47"/>
    </location>
</feature>
<keyword evidence="5" id="KW-0297">G-protein coupled receptor</keyword>
<dbReference type="InterPro" id="IPR017452">
    <property type="entry name" value="GPCR_Rhodpsn_7TM"/>
</dbReference>
<reference evidence="11" key="1">
    <citation type="submission" date="2021-02" db="EMBL/GenBank/DDBJ databases">
        <authorList>
            <person name="Nowell W R."/>
        </authorList>
    </citation>
    <scope>NUCLEOTIDE SEQUENCE</scope>
</reference>
<comment type="subcellular location">
    <subcellularLocation>
        <location evidence="1">Cell membrane</location>
        <topology evidence="1">Multi-pass membrane protein</topology>
    </subcellularLocation>
</comment>
<dbReference type="AlphaFoldDB" id="A0A814DA72"/>
<keyword evidence="14" id="KW-1185">Reference proteome</keyword>
<evidence type="ECO:0000256" key="1">
    <source>
        <dbReference type="ARBA" id="ARBA00004651"/>
    </source>
</evidence>
<evidence type="ECO:0000256" key="5">
    <source>
        <dbReference type="ARBA" id="ARBA00023040"/>
    </source>
</evidence>
<keyword evidence="8" id="KW-0807">Transducer</keyword>
<dbReference type="EMBL" id="CAJNOI010000053">
    <property type="protein sequence ID" value="CAF0952955.1"/>
    <property type="molecule type" value="Genomic_DNA"/>
</dbReference>
<dbReference type="PROSITE" id="PS50262">
    <property type="entry name" value="G_PROTEIN_RECEP_F1_2"/>
    <property type="match status" value="1"/>
</dbReference>
<evidence type="ECO:0000256" key="8">
    <source>
        <dbReference type="ARBA" id="ARBA00023224"/>
    </source>
</evidence>
<keyword evidence="7" id="KW-0675">Receptor</keyword>
<evidence type="ECO:0000256" key="3">
    <source>
        <dbReference type="ARBA" id="ARBA00022692"/>
    </source>
</evidence>
<dbReference type="EMBL" id="CAJNOM010000445">
    <property type="protein sequence ID" value="CAF1442558.1"/>
    <property type="molecule type" value="Genomic_DNA"/>
</dbReference>
<dbReference type="EMBL" id="CAJNOM010000443">
    <property type="protein sequence ID" value="CAF1441474.1"/>
    <property type="molecule type" value="Genomic_DNA"/>
</dbReference>
<dbReference type="SUPFAM" id="SSF81321">
    <property type="entry name" value="Family A G protein-coupled receptor-like"/>
    <property type="match status" value="1"/>
</dbReference>
<dbReference type="GO" id="GO:0004930">
    <property type="term" value="F:G protein-coupled receptor activity"/>
    <property type="evidence" value="ECO:0007669"/>
    <property type="project" value="UniProtKB-KW"/>
</dbReference>
<feature type="transmembrane region" description="Helical" evidence="9">
    <location>
        <begin position="266"/>
        <end position="286"/>
    </location>
</feature>
<keyword evidence="4 9" id="KW-1133">Transmembrane helix</keyword>
<gene>
    <name evidence="11" type="ORF">BJG266_LOCUS13320</name>
    <name evidence="12" type="ORF">QVE165_LOCUS39653</name>
    <name evidence="13" type="ORF">QVE165_LOCUS39732</name>
</gene>
<dbReference type="PANTHER" id="PTHR24228">
    <property type="entry name" value="B2 BRADYKININ RECEPTOR/ANGIOTENSIN II RECEPTOR"/>
    <property type="match status" value="1"/>
</dbReference>
<feature type="transmembrane region" description="Helical" evidence="9">
    <location>
        <begin position="179"/>
        <end position="204"/>
    </location>
</feature>
<feature type="transmembrane region" description="Helical" evidence="9">
    <location>
        <begin position="98"/>
        <end position="120"/>
    </location>
</feature>
<name>A0A814DA72_9BILA</name>
<evidence type="ECO:0000313" key="15">
    <source>
        <dbReference type="Proteomes" id="UP000663877"/>
    </source>
</evidence>
<feature type="domain" description="G-protein coupled receptors family 1 profile" evidence="10">
    <location>
        <begin position="38"/>
        <end position="299"/>
    </location>
</feature>
<evidence type="ECO:0000256" key="2">
    <source>
        <dbReference type="ARBA" id="ARBA00022475"/>
    </source>
</evidence>
<proteinExistence type="predicted"/>
<keyword evidence="6 9" id="KW-0472">Membrane</keyword>
<dbReference type="PANTHER" id="PTHR24228:SF59">
    <property type="entry name" value="NEUROPEPTIDE RECEPTOR 15"/>
    <property type="match status" value="1"/>
</dbReference>
<feature type="transmembrane region" description="Helical" evidence="9">
    <location>
        <begin position="140"/>
        <end position="159"/>
    </location>
</feature>
<keyword evidence="2" id="KW-1003">Cell membrane</keyword>
<evidence type="ECO:0000259" key="10">
    <source>
        <dbReference type="PROSITE" id="PS50262"/>
    </source>
</evidence>
<dbReference type="OrthoDB" id="10014521at2759"/>
<evidence type="ECO:0000256" key="4">
    <source>
        <dbReference type="ARBA" id="ARBA00022989"/>
    </source>
</evidence>
<protein>
    <recommendedName>
        <fullName evidence="10">G-protein coupled receptors family 1 profile domain-containing protein</fullName>
    </recommendedName>
</protein>
<evidence type="ECO:0000313" key="14">
    <source>
        <dbReference type="Proteomes" id="UP000663832"/>
    </source>
</evidence>
<feature type="transmembrane region" description="Helical" evidence="9">
    <location>
        <begin position="235"/>
        <end position="260"/>
    </location>
</feature>
<organism evidence="11 15">
    <name type="scientific">Adineta steineri</name>
    <dbReference type="NCBI Taxonomy" id="433720"/>
    <lineage>
        <taxon>Eukaryota</taxon>
        <taxon>Metazoa</taxon>
        <taxon>Spiralia</taxon>
        <taxon>Gnathifera</taxon>
        <taxon>Rotifera</taxon>
        <taxon>Eurotatoria</taxon>
        <taxon>Bdelloidea</taxon>
        <taxon>Adinetida</taxon>
        <taxon>Adinetidae</taxon>
        <taxon>Adineta</taxon>
    </lineage>
</organism>
<keyword evidence="3 9" id="KW-0812">Transmembrane</keyword>
<comment type="caution">
    <text evidence="11">The sequence shown here is derived from an EMBL/GenBank/DDBJ whole genome shotgun (WGS) entry which is preliminary data.</text>
</comment>
<dbReference type="GO" id="GO:0005886">
    <property type="term" value="C:plasma membrane"/>
    <property type="evidence" value="ECO:0007669"/>
    <property type="project" value="UniProtKB-SubCell"/>
</dbReference>
<dbReference type="Proteomes" id="UP000663877">
    <property type="component" value="Unassembled WGS sequence"/>
</dbReference>
<evidence type="ECO:0000256" key="7">
    <source>
        <dbReference type="ARBA" id="ARBA00023170"/>
    </source>
</evidence>
<dbReference type="Gene3D" id="1.20.1070.10">
    <property type="entry name" value="Rhodopsin 7-helix transmembrane proteins"/>
    <property type="match status" value="1"/>
</dbReference>
<evidence type="ECO:0000313" key="13">
    <source>
        <dbReference type="EMBL" id="CAF1442558.1"/>
    </source>
</evidence>
<accession>A0A814DA72</accession>
<dbReference type="Proteomes" id="UP000663832">
    <property type="component" value="Unassembled WGS sequence"/>
</dbReference>
<feature type="transmembrane region" description="Helical" evidence="9">
    <location>
        <begin position="59"/>
        <end position="78"/>
    </location>
</feature>